<dbReference type="GO" id="GO:0006351">
    <property type="term" value="P:DNA-templated transcription"/>
    <property type="evidence" value="ECO:0007669"/>
    <property type="project" value="UniProtKB-UniRule"/>
</dbReference>
<evidence type="ECO:0000256" key="3">
    <source>
        <dbReference type="ARBA" id="ARBA00022562"/>
    </source>
</evidence>
<keyword evidence="11 16" id="KW-0010">Activator</keyword>
<dbReference type="GO" id="GO:0006355">
    <property type="term" value="P:regulation of DNA-templated transcription"/>
    <property type="evidence" value="ECO:0007669"/>
    <property type="project" value="UniProtKB-UniRule"/>
</dbReference>
<feature type="compositionally biased region" description="Acidic residues" evidence="18">
    <location>
        <begin position="210"/>
        <end position="220"/>
    </location>
</feature>
<proteinExistence type="inferred from homology"/>
<evidence type="ECO:0000256" key="17">
    <source>
        <dbReference type="RuleBase" id="RU363123"/>
    </source>
</evidence>
<evidence type="ECO:0000256" key="18">
    <source>
        <dbReference type="SAM" id="MobiDB-lite"/>
    </source>
</evidence>
<sequence>MAYTKPCTLTELCEQFNLQLYELCICCVFCRKRLEDYELWVFKNRDLYVVWQKNFPFALCPKCIEVRVIVDLLRHFERSAFAKTVEEETGQPLGDLRIRCYGCLKPLSATEKLFHVEDGRPFNRIAGNWRGRCTNCLYLPSRLVYYFFYVATGRPNPPIPGLLWGFDERHRQAAESDTSSWTTTSSSASPAGSRLSSESSGRRDNNSDASDSEGDTEVLI</sequence>
<evidence type="ECO:0000256" key="13">
    <source>
        <dbReference type="ARBA" id="ARBA00023200"/>
    </source>
</evidence>
<evidence type="ECO:0000256" key="11">
    <source>
        <dbReference type="ARBA" id="ARBA00023159"/>
    </source>
</evidence>
<dbReference type="GO" id="GO:0039502">
    <property type="term" value="P:symbiont-mediated suppression of host type I interferon-mediated signaling pathway"/>
    <property type="evidence" value="ECO:0007669"/>
    <property type="project" value="UniProtKB-UniRule"/>
</dbReference>
<evidence type="ECO:0000313" key="19">
    <source>
        <dbReference type="EMBL" id="ADJ96359.1"/>
    </source>
</evidence>
<evidence type="ECO:0000256" key="14">
    <source>
        <dbReference type="ARBA" id="ARBA00023280"/>
    </source>
</evidence>
<evidence type="ECO:0000256" key="4">
    <source>
        <dbReference type="ARBA" id="ARBA00022581"/>
    </source>
</evidence>
<dbReference type="GO" id="GO:0030430">
    <property type="term" value="C:host cell cytoplasm"/>
    <property type="evidence" value="ECO:0007669"/>
    <property type="project" value="UniProtKB-SubCell"/>
</dbReference>
<evidence type="ECO:0000256" key="2">
    <source>
        <dbReference type="ARBA" id="ARBA00022518"/>
    </source>
</evidence>
<evidence type="ECO:0000256" key="6">
    <source>
        <dbReference type="ARBA" id="ARBA00022723"/>
    </source>
</evidence>
<dbReference type="InterPro" id="IPR038575">
    <property type="entry name" value="E6_sf"/>
</dbReference>
<dbReference type="GO" id="GO:0052150">
    <property type="term" value="P:symbiont-mediated perturbation of host apoptosis"/>
    <property type="evidence" value="ECO:0007669"/>
    <property type="project" value="UniProtKB-KW"/>
</dbReference>
<dbReference type="Pfam" id="PF00518">
    <property type="entry name" value="E6"/>
    <property type="match status" value="1"/>
</dbReference>
<comment type="similarity">
    <text evidence="1 16 17">Belongs to the papillomaviridae E6 protein family.</text>
</comment>
<comment type="subunit">
    <text evidence="16">Forms homodimers. Interacts with ubiquitin-protein ligase UBE3A/E6-AP; this interaction stimulates UBE3A ubiquitin activity. Interacts with host BAK1.</text>
</comment>
<keyword evidence="7 16" id="KW-0863">Zinc-finger</keyword>
<feature type="zinc finger region" evidence="16">
    <location>
        <begin position="27"/>
        <end position="63"/>
    </location>
</feature>
<keyword evidence="8 16" id="KW-0862">Zinc</keyword>
<keyword evidence="13 16" id="KW-1035">Host cytoplasm</keyword>
<evidence type="ECO:0000256" key="9">
    <source>
        <dbReference type="ARBA" id="ARBA00023015"/>
    </source>
</evidence>
<evidence type="ECO:0000256" key="5">
    <source>
        <dbReference type="ARBA" id="ARBA00022632"/>
    </source>
</evidence>
<evidence type="ECO:0000256" key="10">
    <source>
        <dbReference type="ARBA" id="ARBA00023125"/>
    </source>
</evidence>
<evidence type="ECO:0000313" key="20">
    <source>
        <dbReference type="Proteomes" id="UP000138843"/>
    </source>
</evidence>
<feature type="region of interest" description="Disordered" evidence="18">
    <location>
        <begin position="175"/>
        <end position="220"/>
    </location>
</feature>
<keyword evidence="12 16" id="KW-0804">Transcription</keyword>
<protein>
    <recommendedName>
        <fullName evidence="16 17">Protein E6</fullName>
    </recommendedName>
</protein>
<dbReference type="Gene3D" id="3.30.240.40">
    <property type="entry name" value="E6 early regulatory protein"/>
    <property type="match status" value="2"/>
</dbReference>
<evidence type="ECO:0000256" key="16">
    <source>
        <dbReference type="HAMAP-Rule" id="MF_04006"/>
    </source>
</evidence>
<reference evidence="19 20" key="1">
    <citation type="journal article" date="2011" name="Mol. Phylogenet. Evol.">
        <title>Modular organizations of novel cetacean papillomaviruses.</title>
        <authorList>
            <person name="Gottschling M."/>
            <person name="Bravo I.G."/>
            <person name="Schulz E."/>
            <person name="Bracho M.A."/>
            <person name="Deaville R."/>
            <person name="Jepson P.D."/>
            <person name="Bressem M.F."/>
            <person name="Stockfleth E."/>
            <person name="Nindl I."/>
        </authorList>
    </citation>
    <scope>NUCLEOTIDE SEQUENCE [LARGE SCALE GENOMIC DNA]</scope>
</reference>
<gene>
    <name evidence="16 19" type="primary">E6</name>
</gene>
<feature type="compositionally biased region" description="Low complexity" evidence="18">
    <location>
        <begin position="175"/>
        <end position="199"/>
    </location>
</feature>
<dbReference type="InterPro" id="IPR001334">
    <property type="entry name" value="E6"/>
</dbReference>
<comment type="subcellular location">
    <subcellularLocation>
        <location evidence="16 17">Host cytoplasm</location>
    </subcellularLocation>
    <subcellularLocation>
        <location evidence="16 17">Host nucleus</location>
    </subcellularLocation>
</comment>
<keyword evidence="5 16" id="KW-1090">Inhibition of host innate immune response by virus</keyword>
<dbReference type="SUPFAM" id="SSF161229">
    <property type="entry name" value="E6 C-terminal domain-like"/>
    <property type="match status" value="2"/>
</dbReference>
<evidence type="ECO:0000256" key="1">
    <source>
        <dbReference type="ARBA" id="ARBA00006346"/>
    </source>
</evidence>
<keyword evidence="15 16" id="KW-1119">Modulation of host cell apoptosis by virus</keyword>
<dbReference type="HAMAP" id="MF_04006">
    <property type="entry name" value="HPV_E6"/>
    <property type="match status" value="1"/>
</dbReference>
<evidence type="ECO:0000256" key="15">
    <source>
        <dbReference type="ARBA" id="ARBA00023323"/>
    </source>
</evidence>
<accession>F2VIS4</accession>
<dbReference type="GO" id="GO:0052170">
    <property type="term" value="P:symbiont-mediated suppression of host innate immune response"/>
    <property type="evidence" value="ECO:0007669"/>
    <property type="project" value="UniProtKB-KW"/>
</dbReference>
<feature type="zinc finger region" evidence="16">
    <location>
        <begin position="100"/>
        <end position="136"/>
    </location>
</feature>
<keyword evidence="14 16" id="KW-0899">Viral immunoevasion</keyword>
<evidence type="ECO:0000256" key="8">
    <source>
        <dbReference type="ARBA" id="ARBA00022833"/>
    </source>
</evidence>
<dbReference type="GO" id="GO:0003677">
    <property type="term" value="F:DNA binding"/>
    <property type="evidence" value="ECO:0007669"/>
    <property type="project" value="UniProtKB-UniRule"/>
</dbReference>
<dbReference type="EMBL" id="GU117624">
    <property type="protein sequence ID" value="ADJ96359.1"/>
    <property type="molecule type" value="Genomic_DNA"/>
</dbReference>
<dbReference type="GO" id="GO:0042025">
    <property type="term" value="C:host cell nucleus"/>
    <property type="evidence" value="ECO:0007669"/>
    <property type="project" value="UniProtKB-SubCell"/>
</dbReference>
<keyword evidence="2 16" id="KW-0244">Early protein</keyword>
<dbReference type="GO" id="GO:0039648">
    <property type="term" value="P:symbiont-mediated perturbation of host ubiquitin-like protein modification"/>
    <property type="evidence" value="ECO:0007669"/>
    <property type="project" value="UniProtKB-UniRule"/>
</dbReference>
<dbReference type="Proteomes" id="UP000138843">
    <property type="component" value="Segment"/>
</dbReference>
<name>F2VIS4_9PAPI</name>
<evidence type="ECO:0000256" key="12">
    <source>
        <dbReference type="ARBA" id="ARBA00023163"/>
    </source>
</evidence>
<keyword evidence="6 16" id="KW-0479">Metal-binding</keyword>
<keyword evidence="9 16" id="KW-0805">Transcription regulation</keyword>
<keyword evidence="10 16" id="KW-0238">DNA-binding</keyword>
<comment type="function">
    <text evidence="16">Plays a major role in the induction and maintenance of cellular transformation. E6 associates with host UBE3A/E6-AP ubiquitin-protein ligase and modulates its activity. Protects host keratinocytes from apoptosis by mediating the degradation of host BAK1. May also inhibit host immune response.</text>
</comment>
<organism evidence="19 20">
    <name type="scientific">Lagenorhynchus acutus papillomavirus</name>
    <dbReference type="NCBI Taxonomy" id="706530"/>
    <lineage>
        <taxon>Viruses</taxon>
        <taxon>Monodnaviria</taxon>
        <taxon>Shotokuvirae</taxon>
        <taxon>Cossaviricota</taxon>
        <taxon>Papovaviricetes</taxon>
        <taxon>Zurhausenvirales</taxon>
        <taxon>Papillomaviridae</taxon>
        <taxon>Firstpapillomavirinae</taxon>
        <taxon>Upsilonpapillomavirus</taxon>
        <taxon>Upsilonpapillomavirus 1</taxon>
    </lineage>
</organism>
<keyword evidence="3 16" id="KW-1048">Host nucleus</keyword>
<keyword evidence="4 16" id="KW-0945">Host-virus interaction</keyword>
<evidence type="ECO:0000256" key="7">
    <source>
        <dbReference type="ARBA" id="ARBA00022771"/>
    </source>
</evidence>
<comment type="caution">
    <text evidence="16">Lacks conserved residue(s) required for the propagation of feature annotation.</text>
</comment>
<dbReference type="GO" id="GO:0008270">
    <property type="term" value="F:zinc ion binding"/>
    <property type="evidence" value="ECO:0007669"/>
    <property type="project" value="UniProtKB-KW"/>
</dbReference>